<dbReference type="Pfam" id="PF15998">
    <property type="entry name" value="DUF4773"/>
    <property type="match status" value="1"/>
</dbReference>
<dbReference type="InterPro" id="IPR031941">
    <property type="entry name" value="DUF4773"/>
</dbReference>
<protein>
    <recommendedName>
        <fullName evidence="1">DUF4773 domain-containing protein</fullName>
    </recommendedName>
</protein>
<dbReference type="AlphaFoldDB" id="A0A170XRL8"/>
<proteinExistence type="predicted"/>
<reference evidence="2" key="2">
    <citation type="journal article" date="2017" name="J. Med. Entomol.">
        <title>Transcriptome Analysis of the Triatoma infestans (Hemiptera: Reduviidae) Integument.</title>
        <authorList>
            <person name="Calderon-Fernandez G.M."/>
            <person name="Moriconi D.E."/>
            <person name="Dulbecco A.B."/>
            <person name="Juarez M.P."/>
        </authorList>
    </citation>
    <scope>NUCLEOTIDE SEQUENCE</scope>
    <source>
        <strain evidence="2">Int1</strain>
        <tissue evidence="2">Integument</tissue>
    </source>
</reference>
<sequence>YFGYSICSPDDLIIYYDKDWNPVPLISDGQPGSQLKTQVLRYGYLPCSCESSSCGCCVNMRLFNFNRTGCMNFIFDPMEFSIGMNMLMDGETIYENSVSAKNPPPACVEAPQAMYLPPLQFCIKLYDIYLPENRLHMCVNLETKISRAPLLVLQFDCFLMGRDGVSSVKPSASNTFFTLIVDEDNRTYFLTNDTSISNLPDISNHSIIDLTESFNSNITSNNLTSH</sequence>
<organism evidence="2">
    <name type="scientific">Triatoma infestans</name>
    <name type="common">Assassin bug</name>
    <dbReference type="NCBI Taxonomy" id="30076"/>
    <lineage>
        <taxon>Eukaryota</taxon>
        <taxon>Metazoa</taxon>
        <taxon>Ecdysozoa</taxon>
        <taxon>Arthropoda</taxon>
        <taxon>Hexapoda</taxon>
        <taxon>Insecta</taxon>
        <taxon>Pterygota</taxon>
        <taxon>Neoptera</taxon>
        <taxon>Paraneoptera</taxon>
        <taxon>Hemiptera</taxon>
        <taxon>Heteroptera</taxon>
        <taxon>Panheteroptera</taxon>
        <taxon>Cimicomorpha</taxon>
        <taxon>Reduviidae</taxon>
        <taxon>Triatominae</taxon>
        <taxon>Triatoma</taxon>
    </lineage>
</organism>
<name>A0A170XRL8_TRIIF</name>
<feature type="non-terminal residue" evidence="2">
    <location>
        <position position="1"/>
    </location>
</feature>
<dbReference type="EMBL" id="GEMB01004121">
    <property type="protein sequence ID" value="JAR99141.1"/>
    <property type="molecule type" value="Transcribed_RNA"/>
</dbReference>
<reference evidence="2" key="1">
    <citation type="submission" date="2016-04" db="EMBL/GenBank/DDBJ databases">
        <authorList>
            <person name="Calderon-Fernandez G.M.Sr."/>
        </authorList>
    </citation>
    <scope>NUCLEOTIDE SEQUENCE</scope>
    <source>
        <strain evidence="2">Int1</strain>
        <tissue evidence="2">Integument</tissue>
    </source>
</reference>
<evidence type="ECO:0000259" key="1">
    <source>
        <dbReference type="Pfam" id="PF15998"/>
    </source>
</evidence>
<dbReference type="PANTHER" id="PTHR36299">
    <property type="entry name" value="AGAP008005-PA"/>
    <property type="match status" value="1"/>
</dbReference>
<accession>A0A170XRL8</accession>
<feature type="domain" description="DUF4773" evidence="1">
    <location>
        <begin position="46"/>
        <end position="164"/>
    </location>
</feature>
<dbReference type="PANTHER" id="PTHR36299:SF1">
    <property type="entry name" value="DUF4773 DOMAIN-CONTAINING PROTEIN"/>
    <property type="match status" value="1"/>
</dbReference>
<evidence type="ECO:0000313" key="2">
    <source>
        <dbReference type="EMBL" id="JAR99141.1"/>
    </source>
</evidence>